<reference evidence="3 4" key="1">
    <citation type="submission" date="2012-02" db="EMBL/GenBank/DDBJ databases">
        <title>Complete sequence of chromosome of Singulisphaera acidiphila DSM 18658.</title>
        <authorList>
            <consortium name="US DOE Joint Genome Institute (JGI-PGF)"/>
            <person name="Lucas S."/>
            <person name="Copeland A."/>
            <person name="Lapidus A."/>
            <person name="Glavina del Rio T."/>
            <person name="Dalin E."/>
            <person name="Tice H."/>
            <person name="Bruce D."/>
            <person name="Goodwin L."/>
            <person name="Pitluck S."/>
            <person name="Peters L."/>
            <person name="Ovchinnikova G."/>
            <person name="Chertkov O."/>
            <person name="Kyrpides N."/>
            <person name="Mavromatis K."/>
            <person name="Ivanova N."/>
            <person name="Brettin T."/>
            <person name="Detter J.C."/>
            <person name="Han C."/>
            <person name="Larimer F."/>
            <person name="Land M."/>
            <person name="Hauser L."/>
            <person name="Markowitz V."/>
            <person name="Cheng J.-F."/>
            <person name="Hugenholtz P."/>
            <person name="Woyke T."/>
            <person name="Wu D."/>
            <person name="Tindall B."/>
            <person name="Pomrenke H."/>
            <person name="Brambilla E."/>
            <person name="Klenk H.-P."/>
            <person name="Eisen J.A."/>
        </authorList>
    </citation>
    <scope>NUCLEOTIDE SEQUENCE [LARGE SCALE GENOMIC DNA]</scope>
    <source>
        <strain evidence="4">ATCC BAA-1392 / DSM 18658 / VKM B-2454 / MOB10</strain>
    </source>
</reference>
<dbReference type="PROSITE" id="PS51257">
    <property type="entry name" value="PROKAR_LIPOPROTEIN"/>
    <property type="match status" value="1"/>
</dbReference>
<evidence type="ECO:0000256" key="2">
    <source>
        <dbReference type="SAM" id="SignalP"/>
    </source>
</evidence>
<dbReference type="RefSeq" id="WP_015247313.1">
    <property type="nucleotide sequence ID" value="NC_019892.1"/>
</dbReference>
<feature type="chain" id="PRO_5003940266" evidence="2">
    <location>
        <begin position="26"/>
        <end position="157"/>
    </location>
</feature>
<proteinExistence type="predicted"/>
<dbReference type="AlphaFoldDB" id="L0DHL9"/>
<dbReference type="STRING" id="886293.Sinac_3953"/>
<dbReference type="KEGG" id="saci:Sinac_3953"/>
<evidence type="ECO:0000313" key="3">
    <source>
        <dbReference type="EMBL" id="AGA28181.1"/>
    </source>
</evidence>
<keyword evidence="2" id="KW-0732">Signal</keyword>
<feature type="signal peptide" evidence="2">
    <location>
        <begin position="1"/>
        <end position="25"/>
    </location>
</feature>
<evidence type="ECO:0000256" key="1">
    <source>
        <dbReference type="SAM" id="MobiDB-lite"/>
    </source>
</evidence>
<dbReference type="OrthoDB" id="286361at2"/>
<dbReference type="Proteomes" id="UP000010798">
    <property type="component" value="Chromosome"/>
</dbReference>
<dbReference type="EMBL" id="CP003364">
    <property type="protein sequence ID" value="AGA28181.1"/>
    <property type="molecule type" value="Genomic_DNA"/>
</dbReference>
<dbReference type="eggNOG" id="ENOG50331DX">
    <property type="taxonomic scope" value="Bacteria"/>
</dbReference>
<organism evidence="3 4">
    <name type="scientific">Singulisphaera acidiphila (strain ATCC BAA-1392 / DSM 18658 / VKM B-2454 / MOB10)</name>
    <dbReference type="NCBI Taxonomy" id="886293"/>
    <lineage>
        <taxon>Bacteria</taxon>
        <taxon>Pseudomonadati</taxon>
        <taxon>Planctomycetota</taxon>
        <taxon>Planctomycetia</taxon>
        <taxon>Isosphaerales</taxon>
        <taxon>Isosphaeraceae</taxon>
        <taxon>Singulisphaera</taxon>
    </lineage>
</organism>
<dbReference type="HOGENOM" id="CLU_113730_3_1_0"/>
<feature type="region of interest" description="Disordered" evidence="1">
    <location>
        <begin position="93"/>
        <end position="115"/>
    </location>
</feature>
<accession>L0DHL9</accession>
<sequence length="157" mass="16652">MLRRLLVPRSLSVAFTLTAIGCGGAADGPPREPVYGSVKFDGKLLEKGLITFTPADGGDLVVSGLILDGQFSLPRHEGPGLGPHRVDIWSKQATGKTLPNPDDPGNPIEEKKEILPPQFNIKSRLAADVAKGGDNKFDYDLRPAAGDAKKVALKSGR</sequence>
<evidence type="ECO:0000313" key="4">
    <source>
        <dbReference type="Proteomes" id="UP000010798"/>
    </source>
</evidence>
<name>L0DHL9_SINAD</name>
<protein>
    <submittedName>
        <fullName evidence="3">Uncharacterized protein</fullName>
    </submittedName>
</protein>
<keyword evidence="4" id="KW-1185">Reference proteome</keyword>
<gene>
    <name evidence="3" type="ordered locus">Sinac_3953</name>
</gene>